<feature type="compositionally biased region" description="Basic and acidic residues" evidence="2">
    <location>
        <begin position="480"/>
        <end position="492"/>
    </location>
</feature>
<evidence type="ECO:0000256" key="1">
    <source>
        <dbReference type="SAM" id="Coils"/>
    </source>
</evidence>
<evidence type="ECO:0000256" key="2">
    <source>
        <dbReference type="SAM" id="MobiDB-lite"/>
    </source>
</evidence>
<dbReference type="AlphaFoldDB" id="A0A1F7WE80"/>
<reference evidence="3 4" key="1">
    <citation type="journal article" date="2016" name="Nat. Commun.">
        <title>Thousands of microbial genomes shed light on interconnected biogeochemical processes in an aquifer system.</title>
        <authorList>
            <person name="Anantharaman K."/>
            <person name="Brown C.T."/>
            <person name="Hug L.A."/>
            <person name="Sharon I."/>
            <person name="Castelle C.J."/>
            <person name="Probst A.J."/>
            <person name="Thomas B.C."/>
            <person name="Singh A."/>
            <person name="Wilkins M.J."/>
            <person name="Karaoz U."/>
            <person name="Brodie E.L."/>
            <person name="Williams K.H."/>
            <person name="Hubbard S.S."/>
            <person name="Banfield J.F."/>
        </authorList>
    </citation>
    <scope>NUCLEOTIDE SEQUENCE [LARGE SCALE GENOMIC DNA]</scope>
</reference>
<feature type="compositionally biased region" description="Basic and acidic residues" evidence="2">
    <location>
        <begin position="455"/>
        <end position="468"/>
    </location>
</feature>
<feature type="region of interest" description="Disordered" evidence="2">
    <location>
        <begin position="442"/>
        <end position="526"/>
    </location>
</feature>
<protein>
    <submittedName>
        <fullName evidence="3">Uncharacterized protein</fullName>
    </submittedName>
</protein>
<feature type="region of interest" description="Disordered" evidence="2">
    <location>
        <begin position="176"/>
        <end position="200"/>
    </location>
</feature>
<proteinExistence type="predicted"/>
<sequence length="540" mass="61147">MSPGTEKAPDIDPSIETEANESNNSTETTVSAILQVQERLLEGHLDKQNKMTELVAAFQGVKEGKITGEQAQQVEDQVAQLGGEDGVKRAYLSAECETLVTERSLLEIPAEQIRNKLGLESGDPQVQIDVLQTGLDFWERQEKKAEDPLNSPDFPDDRDQIIDLQDRSTELTGRIDQDKKLFSQKSQELKTATSKADKDRLKREMEEIDQRIEASGKESDELKNSLEKITTKYGSKAEQVLDDVDDYRQIKTELANLSSRENELNDQLEQAAGLDTLGGEGTGELMEDDLKNETARLEQNRTELQGRLADIEDRYLPPGEQLDNDDETTKEVRGEIEAQRQRLKELRQEKPDSRSQRMIESDMETVKEKIFDLESKLKTGRTIKENITETKRQLQAANELKEKEQQIEKLNQRIEANARDFDKLEAASLLAAQAALTEIAERIKADDSETEDDETGSKIEKNEEDRPIVETNTEQPSRAKRSEGSKKSKTVDKPSPWKRLKGFFSASLDINPPAPTKKQEQEKPSALKSIWSGFLDLFRR</sequence>
<feature type="compositionally biased region" description="Polar residues" evidence="2">
    <location>
        <begin position="183"/>
        <end position="194"/>
    </location>
</feature>
<name>A0A1F7WE80_9BACT</name>
<comment type="caution">
    <text evidence="3">The sequence shown here is derived from an EMBL/GenBank/DDBJ whole genome shotgun (WGS) entry which is preliminary data.</text>
</comment>
<keyword evidence="1" id="KW-0175">Coiled coil</keyword>
<dbReference type="Proteomes" id="UP000176988">
    <property type="component" value="Unassembled WGS sequence"/>
</dbReference>
<gene>
    <name evidence="3" type="ORF">A2480_00380</name>
</gene>
<feature type="coiled-coil region" evidence="1">
    <location>
        <begin position="384"/>
        <end position="427"/>
    </location>
</feature>
<organism evidence="3 4">
    <name type="scientific">Candidatus Uhrbacteria bacterium RIFOXYC2_FULL_47_19</name>
    <dbReference type="NCBI Taxonomy" id="1802424"/>
    <lineage>
        <taxon>Bacteria</taxon>
        <taxon>Candidatus Uhriibacteriota</taxon>
    </lineage>
</organism>
<evidence type="ECO:0000313" key="3">
    <source>
        <dbReference type="EMBL" id="OGM01124.1"/>
    </source>
</evidence>
<feature type="region of interest" description="Disordered" evidence="2">
    <location>
        <begin position="1"/>
        <end position="30"/>
    </location>
</feature>
<dbReference type="EMBL" id="MGFG01000016">
    <property type="protein sequence ID" value="OGM01124.1"/>
    <property type="molecule type" value="Genomic_DNA"/>
</dbReference>
<evidence type="ECO:0000313" key="4">
    <source>
        <dbReference type="Proteomes" id="UP000176988"/>
    </source>
</evidence>
<feature type="compositionally biased region" description="Basic and acidic residues" evidence="2">
    <location>
        <begin position="327"/>
        <end position="361"/>
    </location>
</feature>
<accession>A0A1F7WE80</accession>
<dbReference type="STRING" id="1802424.A2480_00380"/>
<feature type="region of interest" description="Disordered" evidence="2">
    <location>
        <begin position="306"/>
        <end position="361"/>
    </location>
</feature>
<feature type="compositionally biased region" description="Low complexity" evidence="2">
    <location>
        <begin position="20"/>
        <end position="30"/>
    </location>
</feature>